<keyword evidence="3" id="KW-1003">Cell membrane</keyword>
<name>A0A1V6N473_METAZ</name>
<dbReference type="GO" id="GO:0005886">
    <property type="term" value="C:plasma membrane"/>
    <property type="evidence" value="ECO:0007669"/>
    <property type="project" value="UniProtKB-SubCell"/>
</dbReference>
<evidence type="ECO:0000256" key="6">
    <source>
        <dbReference type="ARBA" id="ARBA00023136"/>
    </source>
</evidence>
<dbReference type="InterPro" id="IPR043148">
    <property type="entry name" value="TagF_C"/>
</dbReference>
<dbReference type="InterPro" id="IPR007554">
    <property type="entry name" value="Glycerophosphate_synth"/>
</dbReference>
<dbReference type="InterPro" id="IPR043149">
    <property type="entry name" value="TagF_N"/>
</dbReference>
<dbReference type="PANTHER" id="PTHR37316:SF2">
    <property type="entry name" value="TEICHOIC ACID RIBITOL-PHOSPHATE POLYMERASE TARK"/>
    <property type="match status" value="1"/>
</dbReference>
<dbReference type="GO" id="GO:0047355">
    <property type="term" value="F:CDP-glycerol glycerophosphotransferase activity"/>
    <property type="evidence" value="ECO:0007669"/>
    <property type="project" value="InterPro"/>
</dbReference>
<dbReference type="Pfam" id="PF04464">
    <property type="entry name" value="Glyphos_transf"/>
    <property type="match status" value="1"/>
</dbReference>
<dbReference type="Gene3D" id="3.40.50.11820">
    <property type="match status" value="1"/>
</dbReference>
<accession>A0A1V6N473</accession>
<comment type="caution">
    <text evidence="8">The sequence shown here is derived from an EMBL/GenBank/DDBJ whole genome shotgun (WGS) entry which is preliminary data.</text>
</comment>
<evidence type="ECO:0000256" key="1">
    <source>
        <dbReference type="ARBA" id="ARBA00004202"/>
    </source>
</evidence>
<dbReference type="SUPFAM" id="SSF53756">
    <property type="entry name" value="UDP-Glycosyltransferase/glycogen phosphorylase"/>
    <property type="match status" value="1"/>
</dbReference>
<evidence type="ECO:0000313" key="8">
    <source>
        <dbReference type="EMBL" id="OQD59387.1"/>
    </source>
</evidence>
<sequence length="595" mass="69753">MKNKLNLKEFSVKNGLLTINVDSNIDYDPDVFEPKLKIYFNNGKQNLLLPILQRKRAYFSFKNEDYVTFNHKLIIKELFPDNKWDTIRISLFLIYGNKKVEEIHIDPNNIGLVNLDHNYDLKFSEDSTFYLKRVKNSHNRNMKHSTKMFFSYVIRIISLVIAIILIPFFILDAIFIMAKIPNLNSSGGLLYLEDPNPLKRGLRHILWRMSHFSNIGIENSFIIFKNKMINIGYHLVRKVSKENNRIMFVSERDIKLTGNLKFIHEELQKYDNISMEISTCNQSFPTASFKHRIKTYIQMAQADVILLDAYFKKMNYFNITDQYLIQVWHACGAFKTFGFSRLGKPGAPKLNDTANRKYDNAIVSSSSIIDCYAEAFGISNEKVLPLGVPRTDVFFDDDYAKSAKEKFYNRYPHLENKKIILFAPTYRGGNRKNGYYPINAFNPVELYNELGDGYAILMKHHFFVKDHFKIPNEYKDNIIDIDITEDINDLLFITDILISDYSSVVFEAALLDIPMLFYAFDLENYISERSFYYEYKTFVPGKIIYSQEGIVNSIKNNDFENYKINSFKSKFFDYLDGKSTERIVNLIFEKLNQNK</sequence>
<reference evidence="8 9" key="1">
    <citation type="submission" date="2014-12" db="EMBL/GenBank/DDBJ databases">
        <title>Genome sequence of Methanobrevibacter arboriphilicus DH1, DSM1125.</title>
        <authorList>
            <person name="Poehlein A."/>
            <person name="Thauer R.K."/>
            <person name="Seedorf H."/>
            <person name="Daniel R."/>
        </authorList>
    </citation>
    <scope>NUCLEOTIDE SEQUENCE [LARGE SCALE GENOMIC DNA]</scope>
    <source>
        <strain evidence="8 9">DH1</strain>
    </source>
</reference>
<keyword evidence="9" id="KW-1185">Reference proteome</keyword>
<dbReference type="RefSeq" id="WP_080459623.1">
    <property type="nucleotide sequence ID" value="NZ_JXMW01000003.1"/>
</dbReference>
<proteinExistence type="inferred from homology"/>
<evidence type="ECO:0000256" key="3">
    <source>
        <dbReference type="ARBA" id="ARBA00022475"/>
    </source>
</evidence>
<keyword evidence="4 8" id="KW-0808">Transferase</keyword>
<keyword evidence="6 7" id="KW-0472">Membrane</keyword>
<evidence type="ECO:0000256" key="5">
    <source>
        <dbReference type="ARBA" id="ARBA00022944"/>
    </source>
</evidence>
<evidence type="ECO:0000256" key="7">
    <source>
        <dbReference type="SAM" id="Phobius"/>
    </source>
</evidence>
<evidence type="ECO:0000256" key="4">
    <source>
        <dbReference type="ARBA" id="ARBA00022679"/>
    </source>
</evidence>
<gene>
    <name evidence="8" type="ORF">MBBAR_3c00420</name>
</gene>
<comment type="subcellular location">
    <subcellularLocation>
        <location evidence="1">Cell membrane</location>
        <topology evidence="1">Peripheral membrane protein</topology>
    </subcellularLocation>
</comment>
<dbReference type="Proteomes" id="UP000191661">
    <property type="component" value="Unassembled WGS sequence"/>
</dbReference>
<dbReference type="InterPro" id="IPR051612">
    <property type="entry name" value="Teichoic_Acid_Biosynth"/>
</dbReference>
<evidence type="ECO:0000313" key="9">
    <source>
        <dbReference type="Proteomes" id="UP000191661"/>
    </source>
</evidence>
<keyword evidence="7" id="KW-1133">Transmembrane helix</keyword>
<evidence type="ECO:0000256" key="2">
    <source>
        <dbReference type="ARBA" id="ARBA00010488"/>
    </source>
</evidence>
<feature type="transmembrane region" description="Helical" evidence="7">
    <location>
        <begin position="152"/>
        <end position="178"/>
    </location>
</feature>
<comment type="similarity">
    <text evidence="2">Belongs to the CDP-glycerol glycerophosphotransferase family.</text>
</comment>
<dbReference type="EMBL" id="JXMW01000003">
    <property type="protein sequence ID" value="OQD59387.1"/>
    <property type="molecule type" value="Genomic_DNA"/>
</dbReference>
<dbReference type="Gene3D" id="3.40.50.12580">
    <property type="match status" value="1"/>
</dbReference>
<keyword evidence="7" id="KW-0812">Transmembrane</keyword>
<dbReference type="AlphaFoldDB" id="A0A1V6N473"/>
<dbReference type="OrthoDB" id="77671at2157"/>
<protein>
    <submittedName>
        <fullName evidence="8">Glycosyltransferase, family 2</fullName>
    </submittedName>
</protein>
<dbReference type="PANTHER" id="PTHR37316">
    <property type="entry name" value="TEICHOIC ACID GLYCEROL-PHOSPHATE PRIMASE"/>
    <property type="match status" value="1"/>
</dbReference>
<keyword evidence="5" id="KW-0777">Teichoic acid biosynthesis</keyword>
<organism evidence="8 9">
    <name type="scientific">Methanobrevibacter arboriphilus JCM 13429 = DSM 1125</name>
    <dbReference type="NCBI Taxonomy" id="1300164"/>
    <lineage>
        <taxon>Archaea</taxon>
        <taxon>Methanobacteriati</taxon>
        <taxon>Methanobacteriota</taxon>
        <taxon>Methanomada group</taxon>
        <taxon>Methanobacteria</taxon>
        <taxon>Methanobacteriales</taxon>
        <taxon>Methanobacteriaceae</taxon>
        <taxon>Methanobrevibacter</taxon>
    </lineage>
</organism>